<feature type="region of interest" description="Disordered" evidence="2">
    <location>
        <begin position="73"/>
        <end position="100"/>
    </location>
</feature>
<name>A0A388KEI2_CHABU</name>
<dbReference type="PROSITE" id="PS50158">
    <property type="entry name" value="ZF_CCHC"/>
    <property type="match status" value="1"/>
</dbReference>
<comment type="caution">
    <text evidence="4">The sequence shown here is derived from an EMBL/GenBank/DDBJ whole genome shotgun (WGS) entry which is preliminary data.</text>
</comment>
<protein>
    <recommendedName>
        <fullName evidence="3">CCHC-type domain-containing protein</fullName>
    </recommendedName>
</protein>
<proteinExistence type="predicted"/>
<dbReference type="SUPFAM" id="SSF57756">
    <property type="entry name" value="Retrovirus zinc finger-like domains"/>
    <property type="match status" value="1"/>
</dbReference>
<organism evidence="4 5">
    <name type="scientific">Chara braunii</name>
    <name type="common">Braun's stonewort</name>
    <dbReference type="NCBI Taxonomy" id="69332"/>
    <lineage>
        <taxon>Eukaryota</taxon>
        <taxon>Viridiplantae</taxon>
        <taxon>Streptophyta</taxon>
        <taxon>Charophyceae</taxon>
        <taxon>Charales</taxon>
        <taxon>Characeae</taxon>
        <taxon>Chara</taxon>
    </lineage>
</organism>
<feature type="domain" description="CCHC-type" evidence="3">
    <location>
        <begin position="20"/>
        <end position="33"/>
    </location>
</feature>
<dbReference type="EMBL" id="BFEA01000100">
    <property type="protein sequence ID" value="GBG68459.1"/>
    <property type="molecule type" value="Genomic_DNA"/>
</dbReference>
<evidence type="ECO:0000313" key="5">
    <source>
        <dbReference type="Proteomes" id="UP000265515"/>
    </source>
</evidence>
<dbReference type="GO" id="GO:0008270">
    <property type="term" value="F:zinc ion binding"/>
    <property type="evidence" value="ECO:0007669"/>
    <property type="project" value="UniProtKB-KW"/>
</dbReference>
<dbReference type="SMART" id="SM00343">
    <property type="entry name" value="ZnF_C2HC"/>
    <property type="match status" value="1"/>
</dbReference>
<evidence type="ECO:0000256" key="2">
    <source>
        <dbReference type="SAM" id="MobiDB-lite"/>
    </source>
</evidence>
<dbReference type="Proteomes" id="UP000265515">
    <property type="component" value="Unassembled WGS sequence"/>
</dbReference>
<accession>A0A388KEI2</accession>
<reference evidence="4 5" key="1">
    <citation type="journal article" date="2018" name="Cell">
        <title>The Chara Genome: Secondary Complexity and Implications for Plant Terrestrialization.</title>
        <authorList>
            <person name="Nishiyama T."/>
            <person name="Sakayama H."/>
            <person name="Vries J.D."/>
            <person name="Buschmann H."/>
            <person name="Saint-Marcoux D."/>
            <person name="Ullrich K.K."/>
            <person name="Haas F.B."/>
            <person name="Vanderstraeten L."/>
            <person name="Becker D."/>
            <person name="Lang D."/>
            <person name="Vosolsobe S."/>
            <person name="Rombauts S."/>
            <person name="Wilhelmsson P.K.I."/>
            <person name="Janitza P."/>
            <person name="Kern R."/>
            <person name="Heyl A."/>
            <person name="Rumpler F."/>
            <person name="Villalobos L.I.A.C."/>
            <person name="Clay J.M."/>
            <person name="Skokan R."/>
            <person name="Toyoda A."/>
            <person name="Suzuki Y."/>
            <person name="Kagoshima H."/>
            <person name="Schijlen E."/>
            <person name="Tajeshwar N."/>
            <person name="Catarino B."/>
            <person name="Hetherington A.J."/>
            <person name="Saltykova A."/>
            <person name="Bonnot C."/>
            <person name="Breuninger H."/>
            <person name="Symeonidi A."/>
            <person name="Radhakrishnan G.V."/>
            <person name="Van Nieuwerburgh F."/>
            <person name="Deforce D."/>
            <person name="Chang C."/>
            <person name="Karol K.G."/>
            <person name="Hedrich R."/>
            <person name="Ulvskov P."/>
            <person name="Glockner G."/>
            <person name="Delwiche C.F."/>
            <person name="Petrasek J."/>
            <person name="Van de Peer Y."/>
            <person name="Friml J."/>
            <person name="Beilby M."/>
            <person name="Dolan L."/>
            <person name="Kohara Y."/>
            <person name="Sugano S."/>
            <person name="Fujiyama A."/>
            <person name="Delaux P.-M."/>
            <person name="Quint M."/>
            <person name="TheiBen G."/>
            <person name="Hagemann M."/>
            <person name="Harholt J."/>
            <person name="Dunand C."/>
            <person name="Zachgo S."/>
            <person name="Langdale J."/>
            <person name="Maumus F."/>
            <person name="Straeten D.V.D."/>
            <person name="Gould S.B."/>
            <person name="Rensing S.A."/>
        </authorList>
    </citation>
    <scope>NUCLEOTIDE SEQUENCE [LARGE SCALE GENOMIC DNA]</scope>
    <source>
        <strain evidence="4 5">S276</strain>
    </source>
</reference>
<feature type="region of interest" description="Disordered" evidence="2">
    <location>
        <begin position="222"/>
        <end position="243"/>
    </location>
</feature>
<keyword evidence="1" id="KW-0479">Metal-binding</keyword>
<dbReference type="InterPro" id="IPR036875">
    <property type="entry name" value="Znf_CCHC_sf"/>
</dbReference>
<sequence>MMQGNRVYPMNPNVQGVVTCHICGKTGHYARNCWSVGNGRVLQDQQTCVQNDEEKNEMREYFRKKIKKQKIEEEMREKEAQEKKRKEEEDRKEADRLREAEARETKLEAKIVRMLTQQSKVRLEHGKMEDLRLAMRNRAQRFEIEHQRWEVPIEDNVIRRFMLCVLQGECPWAKKWVEVMNGQGANHDERCGFGIADPLAVEKSPISRLSPSLNTWGRVEAGGKLRKNKKRKGKRERGKRSTCGRQGSVVTFNQEAQVIKLMKRLSESGGRHILTSSGGEICAEKWVVIRSKIGGCILKSRGEQRTLKEWKKEFENGGMFEVVKIKIVPSSVENRKNCLKDVLRQPWRIRAMYSRTATTFAAKTTRQKLKIGLARVVKSKFGYDLRKRPIVRVPFSTNLKGGEVRNVVATIVRKMVNDPYIGSYVSDKTSVL</sequence>
<dbReference type="Gramene" id="GBG68459">
    <property type="protein sequence ID" value="GBG68459"/>
    <property type="gene ID" value="CBR_g3004"/>
</dbReference>
<evidence type="ECO:0000313" key="4">
    <source>
        <dbReference type="EMBL" id="GBG68459.1"/>
    </source>
</evidence>
<feature type="compositionally biased region" description="Basic residues" evidence="2">
    <location>
        <begin position="224"/>
        <end position="242"/>
    </location>
</feature>
<evidence type="ECO:0000256" key="1">
    <source>
        <dbReference type="PROSITE-ProRule" id="PRU00047"/>
    </source>
</evidence>
<keyword evidence="1" id="KW-0862">Zinc</keyword>
<dbReference type="AlphaFoldDB" id="A0A388KEI2"/>
<dbReference type="Pfam" id="PF00098">
    <property type="entry name" value="zf-CCHC"/>
    <property type="match status" value="1"/>
</dbReference>
<dbReference type="GO" id="GO:0003676">
    <property type="term" value="F:nucleic acid binding"/>
    <property type="evidence" value="ECO:0007669"/>
    <property type="project" value="InterPro"/>
</dbReference>
<dbReference type="InterPro" id="IPR001878">
    <property type="entry name" value="Znf_CCHC"/>
</dbReference>
<keyword evidence="5" id="KW-1185">Reference proteome</keyword>
<keyword evidence="1" id="KW-0863">Zinc-finger</keyword>
<gene>
    <name evidence="4" type="ORF">CBR_g3004</name>
</gene>
<evidence type="ECO:0000259" key="3">
    <source>
        <dbReference type="PROSITE" id="PS50158"/>
    </source>
</evidence>